<keyword evidence="3" id="KW-1185">Reference proteome</keyword>
<feature type="region of interest" description="Disordered" evidence="2">
    <location>
        <begin position="525"/>
        <end position="605"/>
    </location>
</feature>
<protein>
    <submittedName>
        <fullName evidence="4">DUF4200 domain-containing protein</fullName>
    </submittedName>
</protein>
<feature type="region of interest" description="Disordered" evidence="2">
    <location>
        <begin position="621"/>
        <end position="687"/>
    </location>
</feature>
<organism evidence="3 4">
    <name type="scientific">Parastrongyloides trichosuri</name>
    <name type="common">Possum-specific nematode worm</name>
    <dbReference type="NCBI Taxonomy" id="131310"/>
    <lineage>
        <taxon>Eukaryota</taxon>
        <taxon>Metazoa</taxon>
        <taxon>Ecdysozoa</taxon>
        <taxon>Nematoda</taxon>
        <taxon>Chromadorea</taxon>
        <taxon>Rhabditida</taxon>
        <taxon>Tylenchina</taxon>
        <taxon>Panagrolaimomorpha</taxon>
        <taxon>Strongyloidoidea</taxon>
        <taxon>Strongyloididae</taxon>
        <taxon>Parastrongyloides</taxon>
    </lineage>
</organism>
<evidence type="ECO:0000313" key="3">
    <source>
        <dbReference type="Proteomes" id="UP000038045"/>
    </source>
</evidence>
<accession>A0A0N4ZYI7</accession>
<dbReference type="AlphaFoldDB" id="A0A0N4ZYI7"/>
<feature type="compositionally biased region" description="Basic and acidic residues" evidence="2">
    <location>
        <begin position="550"/>
        <end position="567"/>
    </location>
</feature>
<feature type="compositionally biased region" description="Polar residues" evidence="2">
    <location>
        <begin position="621"/>
        <end position="678"/>
    </location>
</feature>
<feature type="coiled-coil region" evidence="1">
    <location>
        <begin position="408"/>
        <end position="465"/>
    </location>
</feature>
<feature type="compositionally biased region" description="Polar residues" evidence="2">
    <location>
        <begin position="540"/>
        <end position="549"/>
    </location>
</feature>
<keyword evidence="1" id="KW-0175">Coiled coil</keyword>
<evidence type="ECO:0000256" key="1">
    <source>
        <dbReference type="SAM" id="Coils"/>
    </source>
</evidence>
<sequence length="687" mass="79838">MLKTGGNSKGEKQKSFDDKRNIIDNDARKYVIEEITEYYKAKTRVLQEEIKDIQTNVTASKEEKENDDKIRERVRCQISAIDRSFLNDYCQLVDKHSNADKILKALGDKYIHVREIHEDIRNLKATFDESMDNSGYGIKSILERDEGFIMDHQNLKKSQTPKTNDYEKIPFDLEMEEKALIHELEILTDMVQINEEEIIDIDEITSSGGCKENKDKGSFDVEFKRLLQELEEAENFQKEQYDILSRLKIFKSLQGLVLNNTIRSRKEVLTDLFDQVKNGDISEIKINTAIPKPIVVLLMQFENLQKAYNSMVKESIQVLKEIDQENKKILSIENKIAIQQHHKELNAFRDDRRDNESSLKSYQNFYKRQALMEEYEKRKWQLQTKFPDIKFEDSMKEETLRQMYNKVLSLKQDTKEELCEKKEELERSLVTEIYDPEIKQLEKMLNNYNIEKKQLEEKYLKQKKKNNLHKRVSNVSDLQNNKQSKLNMSGLSDVSRSMDISLSQKSNRKKISDKNTFTLHTDLTSQTETGDAMTTDKESYQMNYSSRSSITKEKLPSKRHINEEHQLGPKVKQPTLEKNFNSGASYKSMPSNLSSPNKSVSSFKSSHSRSTFYNSLISRKGNDQLTSTPKSTTYSGSQLKQKSNLNLSKTPQSVNSYSHNQLQDGITTPTSQRNSSSDSDIESLDNM</sequence>
<evidence type="ECO:0000256" key="2">
    <source>
        <dbReference type="SAM" id="MobiDB-lite"/>
    </source>
</evidence>
<feature type="compositionally biased region" description="Low complexity" evidence="2">
    <location>
        <begin position="591"/>
        <end position="605"/>
    </location>
</feature>
<dbReference type="Proteomes" id="UP000038045">
    <property type="component" value="Unplaced"/>
</dbReference>
<name>A0A0N4ZYI7_PARTI</name>
<evidence type="ECO:0000313" key="4">
    <source>
        <dbReference type="WBParaSite" id="PTRK_0001385600.1"/>
    </source>
</evidence>
<reference evidence="4" key="1">
    <citation type="submission" date="2017-02" db="UniProtKB">
        <authorList>
            <consortium name="WormBaseParasite"/>
        </authorList>
    </citation>
    <scope>IDENTIFICATION</scope>
</reference>
<proteinExistence type="predicted"/>
<dbReference type="WBParaSite" id="PTRK_0001385600.1">
    <property type="protein sequence ID" value="PTRK_0001385600.1"/>
    <property type="gene ID" value="PTRK_0001385600"/>
</dbReference>
<feature type="compositionally biased region" description="Polar residues" evidence="2">
    <location>
        <begin position="576"/>
        <end position="590"/>
    </location>
</feature>